<dbReference type="Proteomes" id="UP000284219">
    <property type="component" value="Unassembled WGS sequence"/>
</dbReference>
<evidence type="ECO:0000256" key="1">
    <source>
        <dbReference type="ARBA" id="ARBA00004241"/>
    </source>
</evidence>
<keyword evidence="3" id="KW-0812">Transmembrane</keyword>
<dbReference type="InterPro" id="IPR016785">
    <property type="entry name" value="ComGD"/>
</dbReference>
<name>A0A419SML1_9BACL</name>
<keyword evidence="3" id="KW-1133">Transmembrane helix</keyword>
<dbReference type="Pfam" id="PF07963">
    <property type="entry name" value="N_methyl"/>
    <property type="match status" value="1"/>
</dbReference>
<dbReference type="PIRSF" id="PIRSF021292">
    <property type="entry name" value="Competence_ComGD"/>
    <property type="match status" value="1"/>
</dbReference>
<dbReference type="InterPro" id="IPR045584">
    <property type="entry name" value="Pilin-like"/>
</dbReference>
<dbReference type="AlphaFoldDB" id="A0A419SML1"/>
<keyword evidence="2" id="KW-0178">Competence</keyword>
<dbReference type="OrthoDB" id="1653576at2"/>
<evidence type="ECO:0000313" key="5">
    <source>
        <dbReference type="Proteomes" id="UP000284219"/>
    </source>
</evidence>
<dbReference type="GO" id="GO:0009986">
    <property type="term" value="C:cell surface"/>
    <property type="evidence" value="ECO:0007669"/>
    <property type="project" value="UniProtKB-SubCell"/>
</dbReference>
<dbReference type="SUPFAM" id="SSF54523">
    <property type="entry name" value="Pili subunits"/>
    <property type="match status" value="1"/>
</dbReference>
<feature type="transmembrane region" description="Helical" evidence="3">
    <location>
        <begin position="12"/>
        <end position="31"/>
    </location>
</feature>
<dbReference type="EMBL" id="MCHY01000006">
    <property type="protein sequence ID" value="RKD25525.1"/>
    <property type="molecule type" value="Genomic_DNA"/>
</dbReference>
<evidence type="ECO:0000256" key="2">
    <source>
        <dbReference type="ARBA" id="ARBA00023287"/>
    </source>
</evidence>
<comment type="caution">
    <text evidence="4">The sequence shown here is derived from an EMBL/GenBank/DDBJ whole genome shotgun (WGS) entry which is preliminary data.</text>
</comment>
<evidence type="ECO:0008006" key="6">
    <source>
        <dbReference type="Google" id="ProtNLM"/>
    </source>
</evidence>
<dbReference type="GO" id="GO:0030420">
    <property type="term" value="P:establishment of competence for transformation"/>
    <property type="evidence" value="ECO:0007669"/>
    <property type="project" value="UniProtKB-KW"/>
</dbReference>
<gene>
    <name evidence="4" type="ORF">BEP19_00845</name>
</gene>
<reference evidence="4 5" key="1">
    <citation type="submission" date="2016-08" db="EMBL/GenBank/DDBJ databases">
        <title>Novel Firmicute Genomes.</title>
        <authorList>
            <person name="Poppleton D.I."/>
            <person name="Gribaldo S."/>
        </authorList>
    </citation>
    <scope>NUCLEOTIDE SEQUENCE [LARGE SCALE GENOMIC DNA]</scope>
    <source>
        <strain evidence="4 5">RAOx-1</strain>
    </source>
</reference>
<keyword evidence="5" id="KW-1185">Reference proteome</keyword>
<dbReference type="RefSeq" id="WP_120188193.1">
    <property type="nucleotide sequence ID" value="NZ_MCHY01000006.1"/>
</dbReference>
<evidence type="ECO:0000256" key="3">
    <source>
        <dbReference type="SAM" id="Phobius"/>
    </source>
</evidence>
<accession>A0A419SML1</accession>
<keyword evidence="3" id="KW-0472">Membrane</keyword>
<organism evidence="4 5">
    <name type="scientific">Ammoniphilus oxalaticus</name>
    <dbReference type="NCBI Taxonomy" id="66863"/>
    <lineage>
        <taxon>Bacteria</taxon>
        <taxon>Bacillati</taxon>
        <taxon>Bacillota</taxon>
        <taxon>Bacilli</taxon>
        <taxon>Bacillales</taxon>
        <taxon>Paenibacillaceae</taxon>
        <taxon>Aneurinibacillus group</taxon>
        <taxon>Ammoniphilus</taxon>
    </lineage>
</organism>
<dbReference type="NCBIfam" id="TIGR02532">
    <property type="entry name" value="IV_pilin_GFxxxE"/>
    <property type="match status" value="1"/>
</dbReference>
<proteinExistence type="predicted"/>
<protein>
    <recommendedName>
        <fullName evidence="6">Prepilin-type N-terminal cleavage/methylation domain-containing protein</fullName>
    </recommendedName>
</protein>
<sequence length="150" mass="16735">MGRSDHNHNGYSLLELAVALAIFSTLLLISVPHIHHAVKRYQTAQFLEQLTNDLSLVAAEARAKKGAAYLSVVPNSRSYYISFNGVRRPMVFAPNGMTFTSNFNDDRLWFRIDGQVSQGGTFKLLERNGRGYHIVVQLSSGCFDVRSATQ</sequence>
<evidence type="ECO:0000313" key="4">
    <source>
        <dbReference type="EMBL" id="RKD25525.1"/>
    </source>
</evidence>
<dbReference type="InterPro" id="IPR012902">
    <property type="entry name" value="N_methyl_site"/>
</dbReference>
<comment type="subcellular location">
    <subcellularLocation>
        <location evidence="1">Cell surface</location>
    </subcellularLocation>
</comment>